<reference evidence="9" key="1">
    <citation type="submission" date="2021-03" db="EMBL/GenBank/DDBJ databases">
        <title>Draft genome sequence of rust myrtle Austropuccinia psidii MF-1, a brazilian biotype.</title>
        <authorList>
            <person name="Quecine M.C."/>
            <person name="Pachon D.M.R."/>
            <person name="Bonatelli M.L."/>
            <person name="Correr F.H."/>
            <person name="Franceschini L.M."/>
            <person name="Leite T.F."/>
            <person name="Margarido G.R.A."/>
            <person name="Almeida C.A."/>
            <person name="Ferrarezi J.A."/>
            <person name="Labate C.A."/>
        </authorList>
    </citation>
    <scope>NUCLEOTIDE SEQUENCE</scope>
    <source>
        <strain evidence="9">MF-1</strain>
    </source>
</reference>
<evidence type="ECO:0000313" key="10">
    <source>
        <dbReference type="Proteomes" id="UP000765509"/>
    </source>
</evidence>
<keyword evidence="1" id="KW-0808">Transferase</keyword>
<dbReference type="InterPro" id="IPR001584">
    <property type="entry name" value="Integrase_cat-core"/>
</dbReference>
<dbReference type="EMBL" id="AVOT02011446">
    <property type="protein sequence ID" value="MBW0492121.1"/>
    <property type="molecule type" value="Genomic_DNA"/>
</dbReference>
<dbReference type="Gene3D" id="1.10.340.70">
    <property type="match status" value="1"/>
</dbReference>
<feature type="domain" description="Integrase catalytic" evidence="8">
    <location>
        <begin position="205"/>
        <end position="375"/>
    </location>
</feature>
<organism evidence="9 10">
    <name type="scientific">Austropuccinia psidii MF-1</name>
    <dbReference type="NCBI Taxonomy" id="1389203"/>
    <lineage>
        <taxon>Eukaryota</taxon>
        <taxon>Fungi</taxon>
        <taxon>Dikarya</taxon>
        <taxon>Basidiomycota</taxon>
        <taxon>Pucciniomycotina</taxon>
        <taxon>Pucciniomycetes</taxon>
        <taxon>Pucciniales</taxon>
        <taxon>Sphaerophragmiaceae</taxon>
        <taxon>Austropuccinia</taxon>
    </lineage>
</organism>
<dbReference type="Proteomes" id="UP000765509">
    <property type="component" value="Unassembled WGS sequence"/>
</dbReference>
<evidence type="ECO:0000256" key="2">
    <source>
        <dbReference type="ARBA" id="ARBA00022695"/>
    </source>
</evidence>
<dbReference type="InterPro" id="IPR012337">
    <property type="entry name" value="RNaseH-like_sf"/>
</dbReference>
<evidence type="ECO:0000313" key="9">
    <source>
        <dbReference type="EMBL" id="MBW0492121.1"/>
    </source>
</evidence>
<dbReference type="PANTHER" id="PTHR37984:SF15">
    <property type="entry name" value="INTEGRASE CATALYTIC DOMAIN-CONTAINING PROTEIN"/>
    <property type="match status" value="1"/>
</dbReference>
<gene>
    <name evidence="9" type="ORF">O181_031836</name>
</gene>
<dbReference type="SUPFAM" id="SSF53098">
    <property type="entry name" value="Ribonuclease H-like"/>
    <property type="match status" value="1"/>
</dbReference>
<dbReference type="Pfam" id="PF17921">
    <property type="entry name" value="Integrase_H2C2"/>
    <property type="match status" value="1"/>
</dbReference>
<dbReference type="InterPro" id="IPR041373">
    <property type="entry name" value="RT_RNaseH"/>
</dbReference>
<dbReference type="GO" id="GO:0005634">
    <property type="term" value="C:nucleus"/>
    <property type="evidence" value="ECO:0007669"/>
    <property type="project" value="UniProtKB-ARBA"/>
</dbReference>
<proteinExistence type="predicted"/>
<dbReference type="Gene3D" id="3.30.420.10">
    <property type="entry name" value="Ribonuclease H-like superfamily/Ribonuclease H"/>
    <property type="match status" value="1"/>
</dbReference>
<comment type="caution">
    <text evidence="9">The sequence shown here is derived from an EMBL/GenBank/DDBJ whole genome shotgun (WGS) entry which is preliminary data.</text>
</comment>
<dbReference type="InterPro" id="IPR041588">
    <property type="entry name" value="Integrase_H2C2"/>
</dbReference>
<evidence type="ECO:0000256" key="5">
    <source>
        <dbReference type="ARBA" id="ARBA00022801"/>
    </source>
</evidence>
<keyword evidence="4" id="KW-0255">Endonuclease</keyword>
<evidence type="ECO:0000256" key="1">
    <source>
        <dbReference type="ARBA" id="ARBA00022679"/>
    </source>
</evidence>
<evidence type="ECO:0000256" key="6">
    <source>
        <dbReference type="ARBA" id="ARBA00022884"/>
    </source>
</evidence>
<dbReference type="GO" id="GO:0016787">
    <property type="term" value="F:hydrolase activity"/>
    <property type="evidence" value="ECO:0007669"/>
    <property type="project" value="UniProtKB-KW"/>
</dbReference>
<evidence type="ECO:0000259" key="8">
    <source>
        <dbReference type="PROSITE" id="PS50994"/>
    </source>
</evidence>
<accession>A0A9Q3CVP0</accession>
<dbReference type="GO" id="GO:0003964">
    <property type="term" value="F:RNA-directed DNA polymerase activity"/>
    <property type="evidence" value="ECO:0007669"/>
    <property type="project" value="UniProtKB-KW"/>
</dbReference>
<name>A0A9Q3CVP0_9BASI</name>
<evidence type="ECO:0000256" key="4">
    <source>
        <dbReference type="ARBA" id="ARBA00022759"/>
    </source>
</evidence>
<keyword evidence="6" id="KW-0694">RNA-binding</keyword>
<evidence type="ECO:0000256" key="7">
    <source>
        <dbReference type="ARBA" id="ARBA00022918"/>
    </source>
</evidence>
<keyword evidence="2" id="KW-0548">Nucleotidyltransferase</keyword>
<sequence>MEYLCLVWAIEKLHYYLYGSVFEVITDFNAMKSLINMKTPNRHMLIWQIAIHKYRVNMTIVHKEGNINKNADGLSRWALANTPNNPAYVPLESYKQDKNCHILTSLLDKDCKYTSLVNALDEVWKNSYSEWRIHWFDRIIYHRTKNFAIYSGHLSEDRTLEKVKSCAWWPSWRKETIEYCHTCDRCQKVNRGIGKKLGLMIHIQEPISPWEVVDMDWVTALSPSGEKGYNASLVIVDRYSKTPMFLPCHEDETVMDTALLLWSRVISHTGLFKNIVSDRDPKSTSALWTNIHRLFGTKLSSSTAYHLQTDGIAERLIQTLEEMIRGFCSYGLELKDSDGFTEDWCTLIPALELEYKTSVHSSTSQTPAMLEKGWNPRLPEDTLRKDFIDIHPTASSFKIMLDKVKHHAKKV</sequence>
<keyword evidence="10" id="KW-1185">Reference proteome</keyword>
<dbReference type="AlphaFoldDB" id="A0A9Q3CVP0"/>
<dbReference type="GO" id="GO:0015074">
    <property type="term" value="P:DNA integration"/>
    <property type="evidence" value="ECO:0007669"/>
    <property type="project" value="InterPro"/>
</dbReference>
<dbReference type="Pfam" id="PF17917">
    <property type="entry name" value="RT_RNaseH"/>
    <property type="match status" value="1"/>
</dbReference>
<dbReference type="GO" id="GO:0004519">
    <property type="term" value="F:endonuclease activity"/>
    <property type="evidence" value="ECO:0007669"/>
    <property type="project" value="UniProtKB-KW"/>
</dbReference>
<dbReference type="PROSITE" id="PS50994">
    <property type="entry name" value="INTEGRASE"/>
    <property type="match status" value="1"/>
</dbReference>
<keyword evidence="7" id="KW-0695">RNA-directed DNA polymerase</keyword>
<dbReference type="InterPro" id="IPR036397">
    <property type="entry name" value="RNaseH_sf"/>
</dbReference>
<dbReference type="GO" id="GO:0003723">
    <property type="term" value="F:RNA binding"/>
    <property type="evidence" value="ECO:0007669"/>
    <property type="project" value="UniProtKB-KW"/>
</dbReference>
<keyword evidence="3" id="KW-0540">Nuclease</keyword>
<evidence type="ECO:0000256" key="3">
    <source>
        <dbReference type="ARBA" id="ARBA00022722"/>
    </source>
</evidence>
<keyword evidence="5" id="KW-0378">Hydrolase</keyword>
<dbReference type="PANTHER" id="PTHR37984">
    <property type="entry name" value="PROTEIN CBG26694"/>
    <property type="match status" value="1"/>
</dbReference>
<protein>
    <recommendedName>
        <fullName evidence="8">Integrase catalytic domain-containing protein</fullName>
    </recommendedName>
</protein>
<dbReference type="InterPro" id="IPR050951">
    <property type="entry name" value="Retrovirus_Pol_polyprotein"/>
</dbReference>